<dbReference type="PANTHER" id="PTHR37479">
    <property type="entry name" value="CELL DIVISION PROTEIN FTSL"/>
    <property type="match status" value="1"/>
</dbReference>
<dbReference type="Proteomes" id="UP000032430">
    <property type="component" value="Chromosome I"/>
</dbReference>
<accession>A0A098G365</accession>
<evidence type="ECO:0000256" key="1">
    <source>
        <dbReference type="ARBA" id="ARBA00004401"/>
    </source>
</evidence>
<keyword evidence="7 8" id="KW-0131">Cell cycle</keyword>
<evidence type="ECO:0000256" key="6">
    <source>
        <dbReference type="ARBA" id="ARBA00023136"/>
    </source>
</evidence>
<sequence>MNAAARVINQGNLFNGQLANMHMSKSFYFLMILLISVLISGFAVIYSTNTYRSVFAQVEQEEQQSHFLQLQWGQLLLEQASLATPARVEELAIEKLKMTFPTSKNTYLLHAQFN</sequence>
<comment type="similarity">
    <text evidence="8">Belongs to the FtsL family.</text>
</comment>
<dbReference type="GO" id="GO:0032153">
    <property type="term" value="C:cell division site"/>
    <property type="evidence" value="ECO:0007669"/>
    <property type="project" value="UniProtKB-UniRule"/>
</dbReference>
<evidence type="ECO:0000256" key="4">
    <source>
        <dbReference type="ARBA" id="ARBA00022692"/>
    </source>
</evidence>
<comment type="subcellular location">
    <subcellularLocation>
        <location evidence="8">Cell inner membrane</location>
        <topology evidence="8">Single-pass type II membrane protein</topology>
    </subcellularLocation>
    <subcellularLocation>
        <location evidence="1">Cell membrane</location>
        <topology evidence="1">Single-pass type II membrane protein</topology>
    </subcellularLocation>
    <text evidence="8">Localizes to the division septum where it forms a ring structure.</text>
</comment>
<name>A0A098G365_9GAMM</name>
<dbReference type="HAMAP" id="MF_00910">
    <property type="entry name" value="FtsL"/>
    <property type="match status" value="1"/>
</dbReference>
<comment type="subunit">
    <text evidence="8">Part of a complex composed of FtsB, FtsL and FtsQ.</text>
</comment>
<dbReference type="STRING" id="1212491.LFA_0987"/>
<dbReference type="AlphaFoldDB" id="A0A098G365"/>
<keyword evidence="8" id="KW-0997">Cell inner membrane</keyword>
<dbReference type="RefSeq" id="WP_045095089.1">
    <property type="nucleotide sequence ID" value="NZ_LN614827.1"/>
</dbReference>
<dbReference type="InterPro" id="IPR011922">
    <property type="entry name" value="Cell_div_FtsL"/>
</dbReference>
<evidence type="ECO:0000256" key="8">
    <source>
        <dbReference type="HAMAP-Rule" id="MF_00910"/>
    </source>
</evidence>
<protein>
    <recommendedName>
        <fullName evidence="8 9">Cell division protein FtsL</fullName>
    </recommendedName>
</protein>
<dbReference type="NCBIfam" id="TIGR02209">
    <property type="entry name" value="ftsL_broad"/>
    <property type="match status" value="1"/>
</dbReference>
<keyword evidence="6 8" id="KW-0472">Membrane</keyword>
<gene>
    <name evidence="8 10" type="primary">ftsL</name>
    <name evidence="10" type="ORF">LFA_0987</name>
</gene>
<feature type="transmembrane region" description="Helical" evidence="8">
    <location>
        <begin position="27"/>
        <end position="46"/>
    </location>
</feature>
<keyword evidence="11" id="KW-1185">Reference proteome</keyword>
<evidence type="ECO:0000313" key="10">
    <source>
        <dbReference type="EMBL" id="CEG56426.1"/>
    </source>
</evidence>
<keyword evidence="4 8" id="KW-0812">Transmembrane</keyword>
<dbReference type="HOGENOM" id="CLU_156524_1_0_6"/>
<keyword evidence="2 8" id="KW-1003">Cell membrane</keyword>
<dbReference type="KEGG" id="lfa:LFA_0987"/>
<evidence type="ECO:0000313" key="11">
    <source>
        <dbReference type="Proteomes" id="UP000032430"/>
    </source>
</evidence>
<organism evidence="10 11">
    <name type="scientific">Legionella fallonii LLAP-10</name>
    <dbReference type="NCBI Taxonomy" id="1212491"/>
    <lineage>
        <taxon>Bacteria</taxon>
        <taxon>Pseudomonadati</taxon>
        <taxon>Pseudomonadota</taxon>
        <taxon>Gammaproteobacteria</taxon>
        <taxon>Legionellales</taxon>
        <taxon>Legionellaceae</taxon>
        <taxon>Legionella</taxon>
    </lineage>
</organism>
<dbReference type="OrthoDB" id="5653786at2"/>
<evidence type="ECO:0000256" key="7">
    <source>
        <dbReference type="ARBA" id="ARBA00023306"/>
    </source>
</evidence>
<dbReference type="GO" id="GO:0043093">
    <property type="term" value="P:FtsZ-dependent cytokinesis"/>
    <property type="evidence" value="ECO:0007669"/>
    <property type="project" value="UniProtKB-UniRule"/>
</dbReference>
<keyword evidence="5 8" id="KW-1133">Transmembrane helix</keyword>
<reference evidence="11" key="1">
    <citation type="submission" date="2014-09" db="EMBL/GenBank/DDBJ databases">
        <authorList>
            <person name="Gomez-Valero L."/>
        </authorList>
    </citation>
    <scope>NUCLEOTIDE SEQUENCE [LARGE SCALE GENOMIC DNA]</scope>
    <source>
        <strain evidence="11">ATCC700992</strain>
    </source>
</reference>
<proteinExistence type="inferred from homology"/>
<dbReference type="EMBL" id="LN614827">
    <property type="protein sequence ID" value="CEG56426.1"/>
    <property type="molecule type" value="Genomic_DNA"/>
</dbReference>
<evidence type="ECO:0000256" key="9">
    <source>
        <dbReference type="NCBIfam" id="TIGR02209"/>
    </source>
</evidence>
<evidence type="ECO:0000256" key="5">
    <source>
        <dbReference type="ARBA" id="ARBA00022989"/>
    </source>
</evidence>
<comment type="function">
    <text evidence="8">Essential cell division protein. May link together the upstream cell division proteins, which are predominantly cytoplasmic, with the downstream cell division proteins, which are predominantly periplasmic.</text>
</comment>
<keyword evidence="3 8" id="KW-0132">Cell division</keyword>
<evidence type="ECO:0000256" key="3">
    <source>
        <dbReference type="ARBA" id="ARBA00022618"/>
    </source>
</evidence>
<evidence type="ECO:0000256" key="2">
    <source>
        <dbReference type="ARBA" id="ARBA00022475"/>
    </source>
</evidence>
<dbReference type="GO" id="GO:0005886">
    <property type="term" value="C:plasma membrane"/>
    <property type="evidence" value="ECO:0007669"/>
    <property type="project" value="UniProtKB-SubCell"/>
</dbReference>
<dbReference type="Pfam" id="PF04999">
    <property type="entry name" value="FtsL"/>
    <property type="match status" value="1"/>
</dbReference>
<dbReference type="PANTHER" id="PTHR37479:SF1">
    <property type="entry name" value="CELL DIVISION PROTEIN FTSL"/>
    <property type="match status" value="1"/>
</dbReference>